<dbReference type="KEGG" id="asc:ASAC_0454"/>
<evidence type="ECO:0000313" key="3">
    <source>
        <dbReference type="EMBL" id="ADL18861.1"/>
    </source>
</evidence>
<keyword evidence="1" id="KW-0812">Transmembrane</keyword>
<dbReference type="Proteomes" id="UP000000346">
    <property type="component" value="Chromosome"/>
</dbReference>
<dbReference type="InterPro" id="IPR029044">
    <property type="entry name" value="Nucleotide-diphossugar_trans"/>
</dbReference>
<dbReference type="RefSeq" id="WP_013266373.1">
    <property type="nucleotide sequence ID" value="NC_014374.1"/>
</dbReference>
<organism evidence="3 4">
    <name type="scientific">Acidilobus saccharovorans (strain DSM 16705 / JCM 18335 / VKM B-2471 / 345-15)</name>
    <dbReference type="NCBI Taxonomy" id="666510"/>
    <lineage>
        <taxon>Archaea</taxon>
        <taxon>Thermoproteota</taxon>
        <taxon>Thermoprotei</taxon>
        <taxon>Acidilobales</taxon>
        <taxon>Acidilobaceae</taxon>
        <taxon>Acidilobus</taxon>
    </lineage>
</organism>
<dbReference type="STRING" id="666510.ASAC_0454"/>
<dbReference type="Pfam" id="PF13632">
    <property type="entry name" value="Glyco_trans_2_3"/>
    <property type="match status" value="1"/>
</dbReference>
<gene>
    <name evidence="3" type="ordered locus">ASAC_0454</name>
</gene>
<feature type="transmembrane region" description="Helical" evidence="1">
    <location>
        <begin position="20"/>
        <end position="42"/>
    </location>
</feature>
<sequence>MQEIVSSLQIPQSEPYVKYAIAVDWGMLSVYLIVLLIALTAYSAKRSPTKANNVALVIPSVADEKVRDSLIMSLNHNRFLNIPIYVVIDEGAPLEGYLKSLNWIKVVVVPKDYRRDLFGKGRALRYFVENYVRPDMWYVFLDDDNLVLDDSFLYEIPYYERRGFVAFNPILMPRRGRSYLTFIMDFTRFLDDISFFRLFTGLVKRPYVGLHGELLGVKGSFLLKSNAFNVPSRVEDYMFAAEVLRLRGHTWQSRTRVSILSPNSVKDFIRQRSRWHAGILESWKRVPNSMKLMTFIKSFLRTVGIVGLWVLVPLTHSLLLLLLAAPTSAAYWFVYIYGVRRAGKLRYLLAVPAFWMLEGFGFIYGILKLRSRDFVVIDKSI</sequence>
<proteinExistence type="predicted"/>
<evidence type="ECO:0000259" key="2">
    <source>
        <dbReference type="Pfam" id="PF13632"/>
    </source>
</evidence>
<accession>D9Q0M3</accession>
<dbReference type="PANTHER" id="PTHR16779:SF1">
    <property type="entry name" value="BETA-1,4-MANNOSYLTRANSFERASE EGH"/>
    <property type="match status" value="1"/>
</dbReference>
<dbReference type="SUPFAM" id="SSF53448">
    <property type="entry name" value="Nucleotide-diphospho-sugar transferases"/>
    <property type="match status" value="1"/>
</dbReference>
<reference evidence="3 4" key="1">
    <citation type="journal article" date="2010" name="Appl. Environ. Microbiol.">
        <title>The genome sequence of the crenarchaeon Acidilobus saccharovorans supports a new order, Acidilobales, and suggests an important ecological role in terrestrial acidic hot springs.</title>
        <authorList>
            <person name="Mardanov A.V."/>
            <person name="Svetlitchnyi V.A."/>
            <person name="Beletsky A.V."/>
            <person name="Prokofeva M.I."/>
            <person name="Bonch-Osmolovskaya E.A."/>
            <person name="Ravin N.V."/>
            <person name="Skryabin K.G."/>
        </authorList>
    </citation>
    <scope>NUCLEOTIDE SEQUENCE [LARGE SCALE GENOMIC DNA]</scope>
    <source>
        <strain evidence="4">DSM 16705 / JCM 18335 / VKM B-2471 / 345-15</strain>
    </source>
</reference>
<dbReference type="OrthoDB" id="55818at2157"/>
<name>D9Q0M3_ACIS3</name>
<dbReference type="AlphaFoldDB" id="D9Q0M3"/>
<feature type="transmembrane region" description="Helical" evidence="1">
    <location>
        <begin position="345"/>
        <end position="367"/>
    </location>
</feature>
<dbReference type="InParanoid" id="D9Q0M3"/>
<dbReference type="PANTHER" id="PTHR16779">
    <property type="entry name" value="BETA-1,4-MANNOSYLTRANSFERASE EGH"/>
    <property type="match status" value="1"/>
</dbReference>
<dbReference type="GO" id="GO:0019187">
    <property type="term" value="F:beta-1,4-mannosyltransferase activity"/>
    <property type="evidence" value="ECO:0007669"/>
    <property type="project" value="InterPro"/>
</dbReference>
<dbReference type="CAZy" id="GT2">
    <property type="family name" value="Glycosyltransferase Family 2"/>
</dbReference>
<dbReference type="HOGENOM" id="CLU_759923_0_0_2"/>
<dbReference type="EMBL" id="CP001742">
    <property type="protein sequence ID" value="ADL18861.1"/>
    <property type="molecule type" value="Genomic_DNA"/>
</dbReference>
<evidence type="ECO:0000256" key="1">
    <source>
        <dbReference type="SAM" id="Phobius"/>
    </source>
</evidence>
<dbReference type="InterPro" id="IPR027389">
    <property type="entry name" value="B_mannosylTrfase_Bre-3/Egh"/>
</dbReference>
<dbReference type="eggNOG" id="arCOG03664">
    <property type="taxonomic scope" value="Archaea"/>
</dbReference>
<feature type="domain" description="Glycosyltransferase 2-like" evidence="2">
    <location>
        <begin position="139"/>
        <end position="333"/>
    </location>
</feature>
<keyword evidence="1" id="KW-0472">Membrane</keyword>
<evidence type="ECO:0000313" key="4">
    <source>
        <dbReference type="Proteomes" id="UP000000346"/>
    </source>
</evidence>
<protein>
    <submittedName>
        <fullName evidence="3">Egghead-like protein</fullName>
    </submittedName>
</protein>
<keyword evidence="1" id="KW-1133">Transmembrane helix</keyword>
<keyword evidence="4" id="KW-1185">Reference proteome</keyword>
<dbReference type="GeneID" id="9498684"/>
<dbReference type="GO" id="GO:0005737">
    <property type="term" value="C:cytoplasm"/>
    <property type="evidence" value="ECO:0007669"/>
    <property type="project" value="TreeGrafter"/>
</dbReference>
<dbReference type="InterPro" id="IPR001173">
    <property type="entry name" value="Glyco_trans_2-like"/>
</dbReference>